<keyword evidence="7" id="KW-1185">Reference proteome</keyword>
<dbReference type="InterPro" id="IPR016035">
    <property type="entry name" value="Acyl_Trfase/lysoPLipase"/>
</dbReference>
<evidence type="ECO:0000256" key="4">
    <source>
        <dbReference type="PROSITE-ProRule" id="PRU01161"/>
    </source>
</evidence>
<dbReference type="Gene3D" id="3.40.1090.10">
    <property type="entry name" value="Cytosolic phospholipase A2 catalytic domain"/>
    <property type="match status" value="1"/>
</dbReference>
<comment type="caution">
    <text evidence="4">Lacks conserved residue(s) required for the propagation of feature annotation.</text>
</comment>
<keyword evidence="2" id="KW-0378">Hydrolase</keyword>
<evidence type="ECO:0000256" key="2">
    <source>
        <dbReference type="ARBA" id="ARBA00022801"/>
    </source>
</evidence>
<evidence type="ECO:0000259" key="5">
    <source>
        <dbReference type="PROSITE" id="PS51635"/>
    </source>
</evidence>
<comment type="caution">
    <text evidence="6">The sequence shown here is derived from an EMBL/GenBank/DDBJ whole genome shotgun (WGS) entry which is preliminary data.</text>
</comment>
<dbReference type="Proteomes" id="UP000700334">
    <property type="component" value="Unassembled WGS sequence"/>
</dbReference>
<dbReference type="GO" id="GO:0004806">
    <property type="term" value="F:triacylglycerol lipase activity"/>
    <property type="evidence" value="ECO:0007669"/>
    <property type="project" value="UniProtKB-EC"/>
</dbReference>
<evidence type="ECO:0000313" key="6">
    <source>
        <dbReference type="EMBL" id="KAG8517934.1"/>
    </source>
</evidence>
<dbReference type="GO" id="GO:0016020">
    <property type="term" value="C:membrane"/>
    <property type="evidence" value="ECO:0007669"/>
    <property type="project" value="TreeGrafter"/>
</dbReference>
<sequence length="314" mass="35129">MFDSERGWSICYVGCGFLGSYYVGVTHCLMERAPHILRDARMTFGVSGGALHCHCLRRCLPDDIHLRISGKACLSLTRVDDFKNVLVSEFHSKEEVVDALMCTCFIPFYCGFIPPSFRGVRYIDGGLTNNAPCIDSKTTLMVSPFYGESDICPKSMSTNFQIIDFINLSLQVCSENIYLTIRALVPPSTKVCTELCFRGYLDTVRFLEENGVCDRPQPSLSAPCGELASQGVLAAPEVKLEDDLLDHLRLSIRQWEERFLQILSPKLILALRETAKDPDGYLSKVCNLLLVKVLCYALLPCTLPVEMVVHAVHR</sequence>
<reference evidence="6" key="1">
    <citation type="journal article" date="2021" name="Evol. Appl.">
        <title>The genome of the Pyrenean desman and the effects of bottlenecks and inbreeding on the genomic landscape of an endangered species.</title>
        <authorList>
            <person name="Escoda L."/>
            <person name="Castresana J."/>
        </authorList>
    </citation>
    <scope>NUCLEOTIDE SEQUENCE</scope>
    <source>
        <strain evidence="6">IBE-C5619</strain>
    </source>
</reference>
<dbReference type="EC" id="3.1.1.3" evidence="1"/>
<dbReference type="GO" id="GO:0055088">
    <property type="term" value="P:lipid homeostasis"/>
    <property type="evidence" value="ECO:0007669"/>
    <property type="project" value="TreeGrafter"/>
</dbReference>
<dbReference type="GO" id="GO:0005811">
    <property type="term" value="C:lipid droplet"/>
    <property type="evidence" value="ECO:0007669"/>
    <property type="project" value="TreeGrafter"/>
</dbReference>
<dbReference type="SUPFAM" id="SSF52151">
    <property type="entry name" value="FabD/lysophospholipase-like"/>
    <property type="match status" value="1"/>
</dbReference>
<dbReference type="GO" id="GO:0005737">
    <property type="term" value="C:cytoplasm"/>
    <property type="evidence" value="ECO:0007669"/>
    <property type="project" value="TreeGrafter"/>
</dbReference>
<evidence type="ECO:0000256" key="1">
    <source>
        <dbReference type="ARBA" id="ARBA00013279"/>
    </source>
</evidence>
<dbReference type="AlphaFoldDB" id="A0A8J6AA49"/>
<keyword evidence="3" id="KW-0443">Lipid metabolism</keyword>
<protein>
    <recommendedName>
        <fullName evidence="1">triacylglycerol lipase</fullName>
        <ecNumber evidence="1">3.1.1.3</ecNumber>
    </recommendedName>
</protein>
<dbReference type="PANTHER" id="PTHR12406:SF22">
    <property type="entry name" value="1-ACYLGLYCEROL-3-PHOSPHATE O-ACYLTRANSFERASE PNPLA3"/>
    <property type="match status" value="1"/>
</dbReference>
<evidence type="ECO:0000256" key="3">
    <source>
        <dbReference type="ARBA" id="ARBA00023098"/>
    </source>
</evidence>
<gene>
    <name evidence="6" type="ORF">J0S82_010978</name>
</gene>
<dbReference type="GO" id="GO:0019433">
    <property type="term" value="P:triglyceride catabolic process"/>
    <property type="evidence" value="ECO:0007669"/>
    <property type="project" value="TreeGrafter"/>
</dbReference>
<evidence type="ECO:0000313" key="7">
    <source>
        <dbReference type="Proteomes" id="UP000700334"/>
    </source>
</evidence>
<dbReference type="PANTHER" id="PTHR12406">
    <property type="entry name" value="CALCIUM-INDEPENDENT PHOSPHOLIPASE A2 IPLA2 -RELATED"/>
    <property type="match status" value="1"/>
</dbReference>
<dbReference type="FunFam" id="3.40.1090.10:FF:000003">
    <property type="entry name" value="Patatin-like phospholipase domain-containing protein 2"/>
    <property type="match status" value="1"/>
</dbReference>
<feature type="domain" description="PNPLA" evidence="5">
    <location>
        <begin position="1"/>
        <end position="137"/>
    </location>
</feature>
<dbReference type="PROSITE" id="PS51635">
    <property type="entry name" value="PNPLA"/>
    <property type="match status" value="1"/>
</dbReference>
<dbReference type="Pfam" id="PF01734">
    <property type="entry name" value="Patatin"/>
    <property type="match status" value="1"/>
</dbReference>
<dbReference type="OrthoDB" id="197155at2759"/>
<dbReference type="InterPro" id="IPR002641">
    <property type="entry name" value="PNPLA_dom"/>
</dbReference>
<name>A0A8J6AA49_GALPY</name>
<dbReference type="EMBL" id="JAGFMF010011642">
    <property type="protein sequence ID" value="KAG8517934.1"/>
    <property type="molecule type" value="Genomic_DNA"/>
</dbReference>
<feature type="short sequence motif" description="DGA/G" evidence="4">
    <location>
        <begin position="124"/>
        <end position="126"/>
    </location>
</feature>
<dbReference type="InterPro" id="IPR033562">
    <property type="entry name" value="PLPL"/>
</dbReference>
<accession>A0A8J6AA49</accession>
<proteinExistence type="predicted"/>
<organism evidence="6 7">
    <name type="scientific">Galemys pyrenaicus</name>
    <name type="common">Iberian desman</name>
    <name type="synonym">Pyrenean desman</name>
    <dbReference type="NCBI Taxonomy" id="202257"/>
    <lineage>
        <taxon>Eukaryota</taxon>
        <taxon>Metazoa</taxon>
        <taxon>Chordata</taxon>
        <taxon>Craniata</taxon>
        <taxon>Vertebrata</taxon>
        <taxon>Euteleostomi</taxon>
        <taxon>Mammalia</taxon>
        <taxon>Eutheria</taxon>
        <taxon>Laurasiatheria</taxon>
        <taxon>Eulipotyphla</taxon>
        <taxon>Talpidae</taxon>
        <taxon>Galemys</taxon>
    </lineage>
</organism>